<proteinExistence type="predicted"/>
<sequence length="387" mass="45276">MEEEDTNELPSLWNGTWDCLIVFLILHVGYMIGTNAFPEMVSIESTSHYIGKYMPFIFRELPKYCTLTDWLDIDYVRKQLDSVNYSRCSLCNTLTRQNDSDSTKRNLILGFAMGHKQYNLITMARTLRTVSSKATFIIFVDNTMFSSTLSYSELEELKKCGVILFNIGSTIKYRDIPEITSRFVLFSAFLHKFSSDFDRVIMADLYDTYFQQDPFCKAFSLTTGFHATAENVQILSSPPNRQWISQHDPNFSYEKYRGRKVINGGLQYGDIKSTLTFLESYIDYNFWFNYSRGKMEQAMMNIMYVEGRLPKCFIPDYDASIMISATHWYFDREPNKFGMFKTNGVYPVTIHQYNRITPIRNYLPKLCPPLGNWQKNPFGHHTFTTQY</sequence>
<keyword evidence="1" id="KW-0472">Membrane</keyword>
<dbReference type="InterPro" id="IPR029044">
    <property type="entry name" value="Nucleotide-diphossugar_trans"/>
</dbReference>
<feature type="transmembrane region" description="Helical" evidence="1">
    <location>
        <begin position="12"/>
        <end position="32"/>
    </location>
</feature>
<evidence type="ECO:0000313" key="3">
    <source>
        <dbReference type="Proteomes" id="UP000001542"/>
    </source>
</evidence>
<dbReference type="KEGG" id="tva:4774202"/>
<name>A2DTP7_TRIV3</name>
<reference evidence="2" key="2">
    <citation type="journal article" date="2007" name="Science">
        <title>Draft genome sequence of the sexually transmitted pathogen Trichomonas vaginalis.</title>
        <authorList>
            <person name="Carlton J.M."/>
            <person name="Hirt R.P."/>
            <person name="Silva J.C."/>
            <person name="Delcher A.L."/>
            <person name="Schatz M."/>
            <person name="Zhao Q."/>
            <person name="Wortman J.R."/>
            <person name="Bidwell S.L."/>
            <person name="Alsmark U.C.M."/>
            <person name="Besteiro S."/>
            <person name="Sicheritz-Ponten T."/>
            <person name="Noel C.J."/>
            <person name="Dacks J.B."/>
            <person name="Foster P.G."/>
            <person name="Simillion C."/>
            <person name="Van de Peer Y."/>
            <person name="Miranda-Saavedra D."/>
            <person name="Barton G.J."/>
            <person name="Westrop G.D."/>
            <person name="Mueller S."/>
            <person name="Dessi D."/>
            <person name="Fiori P.L."/>
            <person name="Ren Q."/>
            <person name="Paulsen I."/>
            <person name="Zhang H."/>
            <person name="Bastida-Corcuera F.D."/>
            <person name="Simoes-Barbosa A."/>
            <person name="Brown M.T."/>
            <person name="Hayes R.D."/>
            <person name="Mukherjee M."/>
            <person name="Okumura C.Y."/>
            <person name="Schneider R."/>
            <person name="Smith A.J."/>
            <person name="Vanacova S."/>
            <person name="Villalvazo M."/>
            <person name="Haas B.J."/>
            <person name="Pertea M."/>
            <person name="Feldblyum T.V."/>
            <person name="Utterback T.R."/>
            <person name="Shu C.L."/>
            <person name="Osoegawa K."/>
            <person name="de Jong P.J."/>
            <person name="Hrdy I."/>
            <person name="Horvathova L."/>
            <person name="Zubacova Z."/>
            <person name="Dolezal P."/>
            <person name="Malik S.B."/>
            <person name="Logsdon J.M. Jr."/>
            <person name="Henze K."/>
            <person name="Gupta A."/>
            <person name="Wang C.C."/>
            <person name="Dunne R.L."/>
            <person name="Upcroft J.A."/>
            <person name="Upcroft P."/>
            <person name="White O."/>
            <person name="Salzberg S.L."/>
            <person name="Tang P."/>
            <person name="Chiu C.-H."/>
            <person name="Lee Y.-S."/>
            <person name="Embley T.M."/>
            <person name="Coombs G.H."/>
            <person name="Mottram J.C."/>
            <person name="Tachezy J."/>
            <person name="Fraser-Liggett C.M."/>
            <person name="Johnson P.J."/>
        </authorList>
    </citation>
    <scope>NUCLEOTIDE SEQUENCE [LARGE SCALE GENOMIC DNA]</scope>
    <source>
        <strain evidence="2">G3</strain>
    </source>
</reference>
<keyword evidence="1" id="KW-0812">Transmembrane</keyword>
<dbReference type="VEuPathDB" id="TrichDB:TVAGG3_1037610"/>
<reference evidence="2" key="1">
    <citation type="submission" date="2006-10" db="EMBL/GenBank/DDBJ databases">
        <authorList>
            <person name="Amadeo P."/>
            <person name="Zhao Q."/>
            <person name="Wortman J."/>
            <person name="Fraser-Liggett C."/>
            <person name="Carlton J."/>
        </authorList>
    </citation>
    <scope>NUCLEOTIDE SEQUENCE</scope>
    <source>
        <strain evidence="2">G3</strain>
    </source>
</reference>
<dbReference type="VEuPathDB" id="TrichDB:TVAG_340880"/>
<dbReference type="SUPFAM" id="SSF53448">
    <property type="entry name" value="Nucleotide-diphospho-sugar transferases"/>
    <property type="match status" value="1"/>
</dbReference>
<evidence type="ECO:0000313" key="2">
    <source>
        <dbReference type="EMBL" id="EAY16194.1"/>
    </source>
</evidence>
<dbReference type="EMBL" id="DS113245">
    <property type="protein sequence ID" value="EAY16194.1"/>
    <property type="molecule type" value="Genomic_DNA"/>
</dbReference>
<accession>A2DTP7</accession>
<dbReference type="InParanoid" id="A2DTP7"/>
<protein>
    <submittedName>
        <fullName evidence="2">Uncharacterized protein</fullName>
    </submittedName>
</protein>
<gene>
    <name evidence="2" type="ORF">TVAG_340880</name>
</gene>
<dbReference type="Proteomes" id="UP000001542">
    <property type="component" value="Unassembled WGS sequence"/>
</dbReference>
<dbReference type="AlphaFoldDB" id="A2DTP7"/>
<dbReference type="RefSeq" id="XP_001328417.1">
    <property type="nucleotide sequence ID" value="XM_001328382.1"/>
</dbReference>
<keyword evidence="3" id="KW-1185">Reference proteome</keyword>
<organism evidence="2 3">
    <name type="scientific">Trichomonas vaginalis (strain ATCC PRA-98 / G3)</name>
    <dbReference type="NCBI Taxonomy" id="412133"/>
    <lineage>
        <taxon>Eukaryota</taxon>
        <taxon>Metamonada</taxon>
        <taxon>Parabasalia</taxon>
        <taxon>Trichomonadida</taxon>
        <taxon>Trichomonadidae</taxon>
        <taxon>Trichomonas</taxon>
    </lineage>
</organism>
<evidence type="ECO:0000256" key="1">
    <source>
        <dbReference type="SAM" id="Phobius"/>
    </source>
</evidence>
<keyword evidence="1" id="KW-1133">Transmembrane helix</keyword>